<reference evidence="2 3" key="1">
    <citation type="journal article" date="2023" name="Proc. Natl. Acad. Sci. U.S.A.">
        <title>A global phylogenomic analysis of the shiitake genus Lentinula.</title>
        <authorList>
            <person name="Sierra-Patev S."/>
            <person name="Min B."/>
            <person name="Naranjo-Ortiz M."/>
            <person name="Looney B."/>
            <person name="Konkel Z."/>
            <person name="Slot J.C."/>
            <person name="Sakamoto Y."/>
            <person name="Steenwyk J.L."/>
            <person name="Rokas A."/>
            <person name="Carro J."/>
            <person name="Camarero S."/>
            <person name="Ferreira P."/>
            <person name="Molpeceres G."/>
            <person name="Ruiz-Duenas F.J."/>
            <person name="Serrano A."/>
            <person name="Henrissat B."/>
            <person name="Drula E."/>
            <person name="Hughes K.W."/>
            <person name="Mata J.L."/>
            <person name="Ishikawa N.K."/>
            <person name="Vargas-Isla R."/>
            <person name="Ushijima S."/>
            <person name="Smith C.A."/>
            <person name="Donoghue J."/>
            <person name="Ahrendt S."/>
            <person name="Andreopoulos W."/>
            <person name="He G."/>
            <person name="LaButti K."/>
            <person name="Lipzen A."/>
            <person name="Ng V."/>
            <person name="Riley R."/>
            <person name="Sandor L."/>
            <person name="Barry K."/>
            <person name="Martinez A.T."/>
            <person name="Xiao Y."/>
            <person name="Gibbons J.G."/>
            <person name="Terashima K."/>
            <person name="Grigoriev I.V."/>
            <person name="Hibbett D."/>
        </authorList>
    </citation>
    <scope>NUCLEOTIDE SEQUENCE [LARGE SCALE GENOMIC DNA]</scope>
    <source>
        <strain evidence="2 3">TFB7810</strain>
    </source>
</reference>
<feature type="region of interest" description="Disordered" evidence="1">
    <location>
        <begin position="640"/>
        <end position="669"/>
    </location>
</feature>
<dbReference type="PANTHER" id="PTHR38406">
    <property type="entry name" value="TRANSCRIPTIONAL REPRESSOR OPI1"/>
    <property type="match status" value="1"/>
</dbReference>
<feature type="compositionally biased region" description="Low complexity" evidence="1">
    <location>
        <begin position="537"/>
        <end position="556"/>
    </location>
</feature>
<feature type="region of interest" description="Disordered" evidence="1">
    <location>
        <begin position="37"/>
        <end position="68"/>
    </location>
</feature>
<dbReference type="Pfam" id="PF08618">
    <property type="entry name" value="Opi1"/>
    <property type="match status" value="1"/>
</dbReference>
<feature type="region of interest" description="Disordered" evidence="1">
    <location>
        <begin position="763"/>
        <end position="788"/>
    </location>
</feature>
<name>A0A9W8NSZ0_9AGAR</name>
<accession>A0A9W8NSZ0</accession>
<feature type="compositionally biased region" description="Basic and acidic residues" evidence="1">
    <location>
        <begin position="231"/>
        <end position="241"/>
    </location>
</feature>
<keyword evidence="3" id="KW-1185">Reference proteome</keyword>
<dbReference type="GO" id="GO:0008654">
    <property type="term" value="P:phospholipid biosynthetic process"/>
    <property type="evidence" value="ECO:0007669"/>
    <property type="project" value="TreeGrafter"/>
</dbReference>
<proteinExistence type="predicted"/>
<dbReference type="Proteomes" id="UP001142393">
    <property type="component" value="Unassembled WGS sequence"/>
</dbReference>
<dbReference type="GO" id="GO:0030968">
    <property type="term" value="P:endoplasmic reticulum unfolded protein response"/>
    <property type="evidence" value="ECO:0007669"/>
    <property type="project" value="TreeGrafter"/>
</dbReference>
<dbReference type="GO" id="GO:0005634">
    <property type="term" value="C:nucleus"/>
    <property type="evidence" value="ECO:0007669"/>
    <property type="project" value="TreeGrafter"/>
</dbReference>
<dbReference type="GO" id="GO:0003714">
    <property type="term" value="F:transcription corepressor activity"/>
    <property type="evidence" value="ECO:0007669"/>
    <property type="project" value="InterPro"/>
</dbReference>
<dbReference type="EMBL" id="JANVFU010000015">
    <property type="protein sequence ID" value="KAJ3740294.1"/>
    <property type="molecule type" value="Genomic_DNA"/>
</dbReference>
<feature type="compositionally biased region" description="Basic residues" evidence="1">
    <location>
        <begin position="516"/>
        <end position="525"/>
    </location>
</feature>
<evidence type="ECO:0000256" key="1">
    <source>
        <dbReference type="SAM" id="MobiDB-lite"/>
    </source>
</evidence>
<gene>
    <name evidence="2" type="ORF">DFH05DRAFT_1511204</name>
</gene>
<dbReference type="GO" id="GO:0006357">
    <property type="term" value="P:regulation of transcription by RNA polymerase II"/>
    <property type="evidence" value="ECO:0007669"/>
    <property type="project" value="TreeGrafter"/>
</dbReference>
<organism evidence="2 3">
    <name type="scientific">Lentinula detonsa</name>
    <dbReference type="NCBI Taxonomy" id="2804962"/>
    <lineage>
        <taxon>Eukaryota</taxon>
        <taxon>Fungi</taxon>
        <taxon>Dikarya</taxon>
        <taxon>Basidiomycota</taxon>
        <taxon>Agaricomycotina</taxon>
        <taxon>Agaricomycetes</taxon>
        <taxon>Agaricomycetidae</taxon>
        <taxon>Agaricales</taxon>
        <taxon>Marasmiineae</taxon>
        <taxon>Omphalotaceae</taxon>
        <taxon>Lentinula</taxon>
    </lineage>
</organism>
<dbReference type="GO" id="GO:0005783">
    <property type="term" value="C:endoplasmic reticulum"/>
    <property type="evidence" value="ECO:0007669"/>
    <property type="project" value="TreeGrafter"/>
</dbReference>
<sequence>MFTARYSIISHGIHIIHTHPRSHLLFFLSSFPPMDDSRSQSSIMPSESSPRLGHSTQSSMSLASSSTLLDEQDEDVRIAVKALGDMRSGNIGGAASRQAPLSTSPKSTTSTPSPILSSHGMPNNDAHLEPDFVSRMAHIPLVNGAIRMYEQGKASSRVVKYGAEIMETGVKTISRPVIDRLPTGQLDDFACRQLDRLDRYRRPSQDASDRQDQEEMQRLLHSPTYGPQEDPDAKEREDEVGRWVQMTSSGSSNLRSPTPTRSSDLRVRHDANVDPSSTRGISSNPFRFSDNPSYTLGSDDQRRRPPSYTHAHDQQPQDNQQRQVVQRSRWQTMLLEAGGFSVAWSEESMRKLRYVLQWLQYATNHIDQQILAIRDFTEALQQHYFEASPLEPTIPTDHSLPSLASTRGGHSRSASGSQSQTISSAHRHKLNSIQRDVTQTVRNVVTVVSKYGGNAALPEPARNAVKAFILQLPKKVRESMRIGGNPPDIHASLSMSPAGSSSNDGTSVAAAASGRAGRRAAARRSTRGDRGLGGSWSAAASPMSSRATSPAASPRTIPSRALNSATSSISGLNGEDDGASGLRNTAGHTMSAGTAFMTAKRILTLATESLDMMRGVTAVVQESLERADAWIERLKTVGIHREDGSSNTPIGSDRPHSPSTDSTPEMDRSHMNLTLDSSMMQHAYRGRNSDSGPLSPASVAMNLGSRRNSLGSSAGFNFAGDSLPSTPGLVSYPSGPYGPSTSSYNGPSMDAPGPEVGMSLRRMSIRGGQGENVDVKKEEQEVKMEVDG</sequence>
<evidence type="ECO:0000313" key="2">
    <source>
        <dbReference type="EMBL" id="KAJ3740294.1"/>
    </source>
</evidence>
<feature type="compositionally biased region" description="Polar residues" evidence="1">
    <location>
        <begin position="245"/>
        <end position="262"/>
    </location>
</feature>
<feature type="region of interest" description="Disordered" evidence="1">
    <location>
        <begin position="739"/>
        <end position="758"/>
    </location>
</feature>
<comment type="caution">
    <text evidence="2">The sequence shown here is derived from an EMBL/GenBank/DDBJ whole genome shotgun (WGS) entry which is preliminary data.</text>
</comment>
<feature type="region of interest" description="Disordered" evidence="1">
    <location>
        <begin position="89"/>
        <end position="128"/>
    </location>
</feature>
<feature type="region of interest" description="Disordered" evidence="1">
    <location>
        <begin position="390"/>
        <end position="432"/>
    </location>
</feature>
<feature type="compositionally biased region" description="Basic and acidic residues" evidence="1">
    <location>
        <begin position="773"/>
        <end position="788"/>
    </location>
</feature>
<feature type="compositionally biased region" description="Low complexity" evidence="1">
    <location>
        <begin position="39"/>
        <end position="68"/>
    </location>
</feature>
<dbReference type="PANTHER" id="PTHR38406:SF1">
    <property type="entry name" value="TRANSCRIPTIONAL REPRESSOR OPI1"/>
    <property type="match status" value="1"/>
</dbReference>
<feature type="compositionally biased region" description="Polar residues" evidence="1">
    <location>
        <begin position="274"/>
        <end position="298"/>
    </location>
</feature>
<protein>
    <submittedName>
        <fullName evidence="2">Transcription factor Opi1-domain-containing protein</fullName>
    </submittedName>
</protein>
<feature type="compositionally biased region" description="Low complexity" evidence="1">
    <location>
        <begin position="739"/>
        <end position="748"/>
    </location>
</feature>
<feature type="compositionally biased region" description="Low complexity" evidence="1">
    <location>
        <begin position="492"/>
        <end position="502"/>
    </location>
</feature>
<dbReference type="AlphaFoldDB" id="A0A9W8NSZ0"/>
<feature type="compositionally biased region" description="Basic and acidic residues" evidence="1">
    <location>
        <begin position="263"/>
        <end position="272"/>
    </location>
</feature>
<feature type="region of interest" description="Disordered" evidence="1">
    <location>
        <begin position="479"/>
        <end position="586"/>
    </location>
</feature>
<evidence type="ECO:0000313" key="3">
    <source>
        <dbReference type="Proteomes" id="UP001142393"/>
    </source>
</evidence>
<feature type="compositionally biased region" description="Low complexity" evidence="1">
    <location>
        <begin position="404"/>
        <end position="424"/>
    </location>
</feature>
<feature type="compositionally biased region" description="Polar residues" evidence="1">
    <location>
        <begin position="561"/>
        <end position="571"/>
    </location>
</feature>
<feature type="region of interest" description="Disordered" evidence="1">
    <location>
        <begin position="220"/>
        <end position="321"/>
    </location>
</feature>
<dbReference type="InterPro" id="IPR013927">
    <property type="entry name" value="TF_Opi1_Ccg-8"/>
</dbReference>
<feature type="compositionally biased region" description="Low complexity" evidence="1">
    <location>
        <begin position="100"/>
        <end position="118"/>
    </location>
</feature>